<reference evidence="1 2" key="1">
    <citation type="submission" date="2013-09" db="EMBL/GenBank/DDBJ databases">
        <authorList>
            <consortium name="DOE Joint Genome Institute"/>
            <person name="Klenk H.-P."/>
            <person name="Huntemann M."/>
            <person name="Han J."/>
            <person name="Chen A."/>
            <person name="Kyrpides N."/>
            <person name="Mavromatis K."/>
            <person name="Markowitz V."/>
            <person name="Palaniappan K."/>
            <person name="Ivanova N."/>
            <person name="Schaumberg A."/>
            <person name="Pati A."/>
            <person name="Liolios K."/>
            <person name="Nordberg H.P."/>
            <person name="Cantor M.N."/>
            <person name="Hua S.X."/>
            <person name="Woyke T."/>
        </authorList>
    </citation>
    <scope>NUCLEOTIDE SEQUENCE [LARGE SCALE GENOMIC DNA]</scope>
    <source>
        <strain evidence="1 2">DSM 14336</strain>
    </source>
</reference>
<dbReference type="Proteomes" id="UP000018780">
    <property type="component" value="Chromosome"/>
</dbReference>
<sequence length="157" mass="17094">MAPALAGFQGWAFLRDGMMAAAPRAAIAPWHFRVPYAPSAVTLPIFCSGGIWPVPLRYGRLTFRVFRRRHHLQQSGTAQSSPTSGRRLSANPAVCRSGMPNMAFNARQVWIAASLKRCCLPRLPLGGGVQIISGSNPIARDPRRLGASLQDDQFVVL</sequence>
<dbReference type="HOGENOM" id="CLU_1675693_0_0_5"/>
<keyword evidence="2" id="KW-1185">Reference proteome</keyword>
<name>V9VY60_9RHOB</name>
<dbReference type="KEGG" id="lmd:METH_04130"/>
<gene>
    <name evidence="1" type="ORF">METH_04130</name>
</gene>
<dbReference type="AlphaFoldDB" id="V9VY60"/>
<evidence type="ECO:0000313" key="1">
    <source>
        <dbReference type="EMBL" id="AHD02878.1"/>
    </source>
</evidence>
<organism evidence="1 2">
    <name type="scientific">Leisingera methylohalidivorans DSM 14336</name>
    <dbReference type="NCBI Taxonomy" id="999552"/>
    <lineage>
        <taxon>Bacteria</taxon>
        <taxon>Pseudomonadati</taxon>
        <taxon>Pseudomonadota</taxon>
        <taxon>Alphaproteobacteria</taxon>
        <taxon>Rhodobacterales</taxon>
        <taxon>Roseobacteraceae</taxon>
        <taxon>Leisingera</taxon>
    </lineage>
</organism>
<protein>
    <submittedName>
        <fullName evidence="1">Uncharacterized protein</fullName>
    </submittedName>
</protein>
<evidence type="ECO:0000313" key="2">
    <source>
        <dbReference type="Proteomes" id="UP000018780"/>
    </source>
</evidence>
<proteinExistence type="predicted"/>
<dbReference type="EMBL" id="CP006773">
    <property type="protein sequence ID" value="AHD02878.1"/>
    <property type="molecule type" value="Genomic_DNA"/>
</dbReference>
<accession>V9VY60</accession>